<organism evidence="2 3">
    <name type="scientific">Liparis tanakae</name>
    <name type="common">Tanaka's snailfish</name>
    <dbReference type="NCBI Taxonomy" id="230148"/>
    <lineage>
        <taxon>Eukaryota</taxon>
        <taxon>Metazoa</taxon>
        <taxon>Chordata</taxon>
        <taxon>Craniata</taxon>
        <taxon>Vertebrata</taxon>
        <taxon>Euteleostomi</taxon>
        <taxon>Actinopterygii</taxon>
        <taxon>Neopterygii</taxon>
        <taxon>Teleostei</taxon>
        <taxon>Neoteleostei</taxon>
        <taxon>Acanthomorphata</taxon>
        <taxon>Eupercaria</taxon>
        <taxon>Perciformes</taxon>
        <taxon>Cottioidei</taxon>
        <taxon>Cottales</taxon>
        <taxon>Liparidae</taxon>
        <taxon>Liparis</taxon>
    </lineage>
</organism>
<reference evidence="2 3" key="1">
    <citation type="submission" date="2019-03" db="EMBL/GenBank/DDBJ databases">
        <title>First draft genome of Liparis tanakae, snailfish: a comprehensive survey of snailfish specific genes.</title>
        <authorList>
            <person name="Kim W."/>
            <person name="Song I."/>
            <person name="Jeong J.-H."/>
            <person name="Kim D."/>
            <person name="Kim S."/>
            <person name="Ryu S."/>
            <person name="Song J.Y."/>
            <person name="Lee S.K."/>
        </authorList>
    </citation>
    <scope>NUCLEOTIDE SEQUENCE [LARGE SCALE GENOMIC DNA]</scope>
    <source>
        <tissue evidence="2">Muscle</tissue>
    </source>
</reference>
<gene>
    <name evidence="2" type="ORF">EYF80_045966</name>
</gene>
<feature type="region of interest" description="Disordered" evidence="1">
    <location>
        <begin position="24"/>
        <end position="81"/>
    </location>
</feature>
<accession>A0A4Z2FSD7</accession>
<keyword evidence="3" id="KW-1185">Reference proteome</keyword>
<evidence type="ECO:0000313" key="2">
    <source>
        <dbReference type="EMBL" id="TNN43835.1"/>
    </source>
</evidence>
<proteinExistence type="predicted"/>
<name>A0A4Z2FSD7_9TELE</name>
<evidence type="ECO:0000313" key="3">
    <source>
        <dbReference type="Proteomes" id="UP000314294"/>
    </source>
</evidence>
<dbReference type="EMBL" id="SRLO01000942">
    <property type="protein sequence ID" value="TNN43835.1"/>
    <property type="molecule type" value="Genomic_DNA"/>
</dbReference>
<dbReference type="Proteomes" id="UP000314294">
    <property type="component" value="Unassembled WGS sequence"/>
</dbReference>
<evidence type="ECO:0000256" key="1">
    <source>
        <dbReference type="SAM" id="MobiDB-lite"/>
    </source>
</evidence>
<feature type="compositionally biased region" description="Basic and acidic residues" evidence="1">
    <location>
        <begin position="35"/>
        <end position="74"/>
    </location>
</feature>
<comment type="caution">
    <text evidence="2">The sequence shown here is derived from an EMBL/GenBank/DDBJ whole genome shotgun (WGS) entry which is preliminary data.</text>
</comment>
<protein>
    <submittedName>
        <fullName evidence="2">Uncharacterized protein</fullName>
    </submittedName>
</protein>
<sequence length="81" mass="9431">MMRRDATPRSLTLLSTRTAFWAPVAPRGAMSSTRSQRDEDEQRKEKHTEELKGGREEKKRGRYKMESLWGRRDLQSPPGVN</sequence>
<dbReference type="AlphaFoldDB" id="A0A4Z2FSD7"/>